<name>A0A2I0CTL5_9PSED</name>
<accession>A0A2I0CTL5</accession>
<proteinExistence type="predicted"/>
<dbReference type="EMBL" id="PIYS01000003">
    <property type="protein sequence ID" value="PKF72699.1"/>
    <property type="molecule type" value="Genomic_DNA"/>
</dbReference>
<evidence type="ECO:0000313" key="1">
    <source>
        <dbReference type="EMBL" id="PKF72699.1"/>
    </source>
</evidence>
<dbReference type="RefSeq" id="WP_101192710.1">
    <property type="nucleotide sequence ID" value="NZ_PIYS01000003.1"/>
</dbReference>
<dbReference type="AlphaFoldDB" id="A0A2I0CTL5"/>
<sequence>MPRVITATLTQCAKGKPLAVLENLPRDRAELRPSDLRRLARLLNTIAIDAELATHKTTLSYELDGAKA</sequence>
<reference evidence="2" key="1">
    <citation type="submission" date="2017-12" db="EMBL/GenBank/DDBJ databases">
        <authorList>
            <person name="Yu X.-Y."/>
        </authorList>
    </citation>
    <scope>NUCLEOTIDE SEQUENCE [LARGE SCALE GENOMIC DNA]</scope>
    <source>
        <strain evidence="2">ZYSR67-Z</strain>
    </source>
</reference>
<protein>
    <submittedName>
        <fullName evidence="1">Uncharacterized protein</fullName>
    </submittedName>
</protein>
<organism evidence="1 2">
    <name type="scientific">Pseudomonas fluvialis</name>
    <dbReference type="NCBI Taxonomy" id="1793966"/>
    <lineage>
        <taxon>Bacteria</taxon>
        <taxon>Pseudomonadati</taxon>
        <taxon>Pseudomonadota</taxon>
        <taxon>Gammaproteobacteria</taxon>
        <taxon>Pseudomonadales</taxon>
        <taxon>Pseudomonadaceae</taxon>
        <taxon>Pseudomonas</taxon>
    </lineage>
</organism>
<evidence type="ECO:0000313" key="2">
    <source>
        <dbReference type="Proteomes" id="UP000242861"/>
    </source>
</evidence>
<gene>
    <name evidence="1" type="ORF">CW360_03010</name>
</gene>
<comment type="caution">
    <text evidence="1">The sequence shown here is derived from an EMBL/GenBank/DDBJ whole genome shotgun (WGS) entry which is preliminary data.</text>
</comment>
<dbReference type="Proteomes" id="UP000242861">
    <property type="component" value="Unassembled WGS sequence"/>
</dbReference>